<evidence type="ECO:0000313" key="3">
    <source>
        <dbReference type="EMBL" id="PCJ39796.1"/>
    </source>
</evidence>
<dbReference type="SUPFAM" id="SSF52833">
    <property type="entry name" value="Thioredoxin-like"/>
    <property type="match status" value="1"/>
</dbReference>
<dbReference type="SFLD" id="SFLDG01150">
    <property type="entry name" value="Main.1:_Beta-like"/>
    <property type="match status" value="1"/>
</dbReference>
<dbReference type="AlphaFoldDB" id="A0A2A5C8U7"/>
<dbReference type="InterPro" id="IPR040079">
    <property type="entry name" value="Glutathione_S-Trfase"/>
</dbReference>
<dbReference type="SUPFAM" id="SSF47616">
    <property type="entry name" value="GST C-terminal domain-like"/>
    <property type="match status" value="1"/>
</dbReference>
<dbReference type="SFLD" id="SFLDG00358">
    <property type="entry name" value="Main_(cytGST)"/>
    <property type="match status" value="1"/>
</dbReference>
<keyword evidence="3" id="KW-0808">Transferase</keyword>
<dbReference type="InterPro" id="IPR036249">
    <property type="entry name" value="Thioredoxin-like_sf"/>
</dbReference>
<dbReference type="Proteomes" id="UP000228987">
    <property type="component" value="Unassembled WGS sequence"/>
</dbReference>
<dbReference type="PANTHER" id="PTHR44051">
    <property type="entry name" value="GLUTATHIONE S-TRANSFERASE-RELATED"/>
    <property type="match status" value="1"/>
</dbReference>
<dbReference type="PROSITE" id="PS50405">
    <property type="entry name" value="GST_CTER"/>
    <property type="match status" value="1"/>
</dbReference>
<organism evidence="3 4">
    <name type="scientific">SAR86 cluster bacterium</name>
    <dbReference type="NCBI Taxonomy" id="2030880"/>
    <lineage>
        <taxon>Bacteria</taxon>
        <taxon>Pseudomonadati</taxon>
        <taxon>Pseudomonadota</taxon>
        <taxon>Gammaproteobacteria</taxon>
        <taxon>SAR86 cluster</taxon>
    </lineage>
</organism>
<dbReference type="Gene3D" id="1.20.1050.10">
    <property type="match status" value="1"/>
</dbReference>
<dbReference type="InterPro" id="IPR004045">
    <property type="entry name" value="Glutathione_S-Trfase_N"/>
</dbReference>
<evidence type="ECO:0000313" key="4">
    <source>
        <dbReference type="Proteomes" id="UP000228987"/>
    </source>
</evidence>
<dbReference type="InterPro" id="IPR010987">
    <property type="entry name" value="Glutathione-S-Trfase_C-like"/>
</dbReference>
<comment type="caution">
    <text evidence="3">The sequence shown here is derived from an EMBL/GenBank/DDBJ whole genome shotgun (WGS) entry which is preliminary data.</text>
</comment>
<proteinExistence type="predicted"/>
<dbReference type="Pfam" id="PF13409">
    <property type="entry name" value="GST_N_2"/>
    <property type="match status" value="1"/>
</dbReference>
<dbReference type="Gene3D" id="3.40.30.10">
    <property type="entry name" value="Glutaredoxin"/>
    <property type="match status" value="1"/>
</dbReference>
<sequence length="222" mass="24419">MAELTLFYSPGACARVTLNALEELGLEFEAEVVNLGKGGQRTPDYLAINPKGKVPALKIGGQVLTENAAILYFLHTQHPESGLLPLRDDPVEYAQGLSDLVWCGGTLHPLIRQIMRPDHYTVGDTSGVNESGHIGFTKVIGQLEQHFSSNHWWYGDTWSIVDVYLYWVYSTAQAGGFSLDDYPAVNAHTKRVRARPSFQRALARELAAVESEGIQLPPGAKL</sequence>
<feature type="domain" description="GST N-terminal" evidence="1">
    <location>
        <begin position="1"/>
        <end position="82"/>
    </location>
</feature>
<dbReference type="Pfam" id="PF14497">
    <property type="entry name" value="GST_C_3"/>
    <property type="match status" value="1"/>
</dbReference>
<evidence type="ECO:0000259" key="1">
    <source>
        <dbReference type="PROSITE" id="PS50404"/>
    </source>
</evidence>
<dbReference type="CDD" id="cd03057">
    <property type="entry name" value="GST_N_Beta"/>
    <property type="match status" value="1"/>
</dbReference>
<dbReference type="InterPro" id="IPR036282">
    <property type="entry name" value="Glutathione-S-Trfase_C_sf"/>
</dbReference>
<feature type="domain" description="GST C-terminal" evidence="2">
    <location>
        <begin position="89"/>
        <end position="220"/>
    </location>
</feature>
<reference evidence="4" key="1">
    <citation type="submission" date="2017-08" db="EMBL/GenBank/DDBJ databases">
        <title>A dynamic microbial community with high functional redundancy inhabits the cold, oxic subseafloor aquifer.</title>
        <authorList>
            <person name="Tully B.J."/>
            <person name="Wheat C.G."/>
            <person name="Glazer B.T."/>
            <person name="Huber J.A."/>
        </authorList>
    </citation>
    <scope>NUCLEOTIDE SEQUENCE [LARGE SCALE GENOMIC DNA]</scope>
</reference>
<dbReference type="SFLD" id="SFLDS00019">
    <property type="entry name" value="Glutathione_Transferase_(cytos"/>
    <property type="match status" value="1"/>
</dbReference>
<gene>
    <name evidence="3" type="ORF">COA71_12985</name>
</gene>
<dbReference type="InterPro" id="IPR004046">
    <property type="entry name" value="GST_C"/>
</dbReference>
<evidence type="ECO:0000259" key="2">
    <source>
        <dbReference type="PROSITE" id="PS50405"/>
    </source>
</evidence>
<dbReference type="PROSITE" id="PS50404">
    <property type="entry name" value="GST_NTER"/>
    <property type="match status" value="1"/>
</dbReference>
<dbReference type="EMBL" id="NVWI01000012">
    <property type="protein sequence ID" value="PCJ39796.1"/>
    <property type="molecule type" value="Genomic_DNA"/>
</dbReference>
<accession>A0A2A5C8U7</accession>
<dbReference type="PANTHER" id="PTHR44051:SF8">
    <property type="entry name" value="GLUTATHIONE S-TRANSFERASE GSTA"/>
    <property type="match status" value="1"/>
</dbReference>
<protein>
    <submittedName>
        <fullName evidence="3">Glutathione S-transferase</fullName>
    </submittedName>
</protein>
<dbReference type="GO" id="GO:0016740">
    <property type="term" value="F:transferase activity"/>
    <property type="evidence" value="ECO:0007669"/>
    <property type="project" value="UniProtKB-KW"/>
</dbReference>
<name>A0A2A5C8U7_9GAMM</name>